<proteinExistence type="predicted"/>
<dbReference type="InterPro" id="IPR007349">
    <property type="entry name" value="DUF418"/>
</dbReference>
<evidence type="ECO:0000313" key="2">
    <source>
        <dbReference type="Proteomes" id="UP000066624"/>
    </source>
</evidence>
<dbReference type="PANTHER" id="PTHR30590">
    <property type="entry name" value="INNER MEMBRANE PROTEIN"/>
    <property type="match status" value="1"/>
</dbReference>
<sequence length="418" mass="46722">MSLTLDTPVNAPTRSADRYVVMDALRGFALLGVMMINLYEFGGIDVLITAEQLAALPSAALDQRVEFWLRLLVVDKANTLFAFLFGLGFWIQMERLEARGAPFRSIYLRRAGILLILGWIHLLGLFSWDILHVYGITAFLLFACRKLPDRTLLWIGIILLMFARPLVTWLFELGGLAYGSEDPAVTNAGVLSRQAAAQSGDFVHFMGLMNRDYLAWFLAGGLLGWIFYALGRFFMGAWVGRRGWIQNASDHLSLFRRGLWPLLLTGLLLELVHLWTADLPEGAWFGQLELLRTVLHVVATPLLAAGYICAIVLLFHSPRLRWLVKPFAPVGQMALSNYLSQSVAIILILTAVGPGLGLAGKAAASTFVPLVLAFFLLQIVVSYFWMKVFAFGPAEWLWRTLTYGSRPRFLRRAPRSSA</sequence>
<gene>
    <name evidence="1" type="ORF">WM2015_818</name>
</gene>
<dbReference type="Pfam" id="PF04235">
    <property type="entry name" value="DUF418"/>
    <property type="match status" value="1"/>
</dbReference>
<dbReference type="PANTHER" id="PTHR30590:SF2">
    <property type="entry name" value="INNER MEMBRANE PROTEIN"/>
    <property type="match status" value="1"/>
</dbReference>
<dbReference type="KEGG" id="wma:WM2015_818"/>
<dbReference type="EMBL" id="CP012154">
    <property type="protein sequence ID" value="AKS41199.1"/>
    <property type="molecule type" value="Genomic_DNA"/>
</dbReference>
<dbReference type="InterPro" id="IPR052529">
    <property type="entry name" value="Bact_Transport_Assoc"/>
</dbReference>
<accession>A0A0K0XU33</accession>
<protein>
    <submittedName>
        <fullName evidence="1">Uncharacterized protein</fullName>
    </submittedName>
</protein>
<dbReference type="AlphaFoldDB" id="A0A0K0XU33"/>
<name>A0A0K0XU33_9GAMM</name>
<evidence type="ECO:0000313" key="1">
    <source>
        <dbReference type="EMBL" id="AKS41199.1"/>
    </source>
</evidence>
<dbReference type="STRING" id="1579979.WM2015_818"/>
<dbReference type="OrthoDB" id="9807744at2"/>
<reference evidence="1 2" key="1">
    <citation type="submission" date="2015-07" db="EMBL/GenBank/DDBJ databases">
        <authorList>
            <person name="Noorani M."/>
        </authorList>
    </citation>
    <scope>NUCLEOTIDE SEQUENCE [LARGE SCALE GENOMIC DNA]</scope>
    <source>
        <strain evidence="1 2">KCTC 42284</strain>
    </source>
</reference>
<keyword evidence="2" id="KW-1185">Reference proteome</keyword>
<dbReference type="RefSeq" id="WP_049724854.1">
    <property type="nucleotide sequence ID" value="NZ_CP012154.1"/>
</dbReference>
<dbReference type="Proteomes" id="UP000066624">
    <property type="component" value="Chromosome"/>
</dbReference>
<organism evidence="1 2">
    <name type="scientific">Wenzhouxiangella marina</name>
    <dbReference type="NCBI Taxonomy" id="1579979"/>
    <lineage>
        <taxon>Bacteria</taxon>
        <taxon>Pseudomonadati</taxon>
        <taxon>Pseudomonadota</taxon>
        <taxon>Gammaproteobacteria</taxon>
        <taxon>Chromatiales</taxon>
        <taxon>Wenzhouxiangellaceae</taxon>
        <taxon>Wenzhouxiangella</taxon>
    </lineage>
</organism>